<proteinExistence type="predicted"/>
<organism evidence="2">
    <name type="scientific">Eutreptiella gymnastica</name>
    <dbReference type="NCBI Taxonomy" id="73025"/>
    <lineage>
        <taxon>Eukaryota</taxon>
        <taxon>Discoba</taxon>
        <taxon>Euglenozoa</taxon>
        <taxon>Euglenida</taxon>
        <taxon>Spirocuta</taxon>
        <taxon>Euglenophyceae</taxon>
        <taxon>Eutreptiales</taxon>
        <taxon>Eutreptiaceae</taxon>
        <taxon>Eutreptiella</taxon>
    </lineage>
</organism>
<evidence type="ECO:0000256" key="1">
    <source>
        <dbReference type="SAM" id="Phobius"/>
    </source>
</evidence>
<name>A0A7S4D2L3_9EUGL</name>
<protein>
    <submittedName>
        <fullName evidence="2">Uncharacterized protein</fullName>
    </submittedName>
</protein>
<sequence length="152" mass="16467">MGSIMSAQAGAHAWVQALATMPTTMHKTPSLVSHAHRPAAQAGLWLIIEFSLVCGLGVLLHFQAASCSFLRREHIQSQSEACDLPSRALYYSNRCTCALPVCHMNVLSMHPCAAKQQRSAARQRRELLVGNGHILSNDDSPKFFTGSGPQGL</sequence>
<keyword evidence="1" id="KW-0472">Membrane</keyword>
<dbReference type="AlphaFoldDB" id="A0A7S4D2L3"/>
<keyword evidence="1" id="KW-1133">Transmembrane helix</keyword>
<gene>
    <name evidence="2" type="ORF">EGYM00163_LOCUS24825</name>
</gene>
<accession>A0A7S4D2L3</accession>
<feature type="transmembrane region" description="Helical" evidence="1">
    <location>
        <begin position="43"/>
        <end position="62"/>
    </location>
</feature>
<keyword evidence="1" id="KW-0812">Transmembrane</keyword>
<dbReference type="EMBL" id="HBJA01070679">
    <property type="protein sequence ID" value="CAE0813674.1"/>
    <property type="molecule type" value="Transcribed_RNA"/>
</dbReference>
<evidence type="ECO:0000313" key="2">
    <source>
        <dbReference type="EMBL" id="CAE0813674.1"/>
    </source>
</evidence>
<reference evidence="2" key="1">
    <citation type="submission" date="2021-01" db="EMBL/GenBank/DDBJ databases">
        <authorList>
            <person name="Corre E."/>
            <person name="Pelletier E."/>
            <person name="Niang G."/>
            <person name="Scheremetjew M."/>
            <person name="Finn R."/>
            <person name="Kale V."/>
            <person name="Holt S."/>
            <person name="Cochrane G."/>
            <person name="Meng A."/>
            <person name="Brown T."/>
            <person name="Cohen L."/>
        </authorList>
    </citation>
    <scope>NUCLEOTIDE SEQUENCE</scope>
    <source>
        <strain evidence="2">CCMP1594</strain>
    </source>
</reference>